<name>A0ABQ9ZJD1_9CRUS</name>
<evidence type="ECO:0000313" key="2">
    <source>
        <dbReference type="Proteomes" id="UP001234178"/>
    </source>
</evidence>
<accession>A0ABQ9ZJD1</accession>
<gene>
    <name evidence="1" type="ORF">OUZ56_025057</name>
</gene>
<dbReference type="EMBL" id="JAOYFB010000004">
    <property type="protein sequence ID" value="KAK4012803.1"/>
    <property type="molecule type" value="Genomic_DNA"/>
</dbReference>
<organism evidence="1 2">
    <name type="scientific">Daphnia magna</name>
    <dbReference type="NCBI Taxonomy" id="35525"/>
    <lineage>
        <taxon>Eukaryota</taxon>
        <taxon>Metazoa</taxon>
        <taxon>Ecdysozoa</taxon>
        <taxon>Arthropoda</taxon>
        <taxon>Crustacea</taxon>
        <taxon>Branchiopoda</taxon>
        <taxon>Diplostraca</taxon>
        <taxon>Cladocera</taxon>
        <taxon>Anomopoda</taxon>
        <taxon>Daphniidae</taxon>
        <taxon>Daphnia</taxon>
    </lineage>
</organism>
<comment type="caution">
    <text evidence="1">The sequence shown here is derived from an EMBL/GenBank/DDBJ whole genome shotgun (WGS) entry which is preliminary data.</text>
</comment>
<sequence length="86" mass="9461">MLPGTALAGDLEVSDYDIRGVIKPIRFLYDTEKFQVLTCPPSMWGDSFSKTQFGRIASERQRSVLHCGNGASSSGDQDNLLKIILP</sequence>
<protein>
    <submittedName>
        <fullName evidence="1">Uncharacterized protein</fullName>
    </submittedName>
</protein>
<reference evidence="1 2" key="1">
    <citation type="journal article" date="2023" name="Nucleic Acids Res.">
        <title>The hologenome of Daphnia magna reveals possible DNA methylation and microbiome-mediated evolution of the host genome.</title>
        <authorList>
            <person name="Chaturvedi A."/>
            <person name="Li X."/>
            <person name="Dhandapani V."/>
            <person name="Marshall H."/>
            <person name="Kissane S."/>
            <person name="Cuenca-Cambronero M."/>
            <person name="Asole G."/>
            <person name="Calvet F."/>
            <person name="Ruiz-Romero M."/>
            <person name="Marangio P."/>
            <person name="Guigo R."/>
            <person name="Rago D."/>
            <person name="Mirbahai L."/>
            <person name="Eastwood N."/>
            <person name="Colbourne J.K."/>
            <person name="Zhou J."/>
            <person name="Mallon E."/>
            <person name="Orsini L."/>
        </authorList>
    </citation>
    <scope>NUCLEOTIDE SEQUENCE [LARGE SCALE GENOMIC DNA]</scope>
    <source>
        <strain evidence="1">LRV0_1</strain>
    </source>
</reference>
<dbReference type="Proteomes" id="UP001234178">
    <property type="component" value="Unassembled WGS sequence"/>
</dbReference>
<proteinExistence type="predicted"/>
<evidence type="ECO:0000313" key="1">
    <source>
        <dbReference type="EMBL" id="KAK4012803.1"/>
    </source>
</evidence>
<keyword evidence="2" id="KW-1185">Reference proteome</keyword>